<dbReference type="EMBL" id="JAFBEV010000006">
    <property type="protein sequence ID" value="MBM7657556.1"/>
    <property type="molecule type" value="Genomic_DNA"/>
</dbReference>
<feature type="transmembrane region" description="Helical" evidence="1">
    <location>
        <begin position="168"/>
        <end position="185"/>
    </location>
</feature>
<name>A0ABS2Q7C1_9BACL</name>
<proteinExistence type="predicted"/>
<dbReference type="PANTHER" id="PTHR36111:SF2">
    <property type="entry name" value="INNER MEMBRANE PROTEIN"/>
    <property type="match status" value="1"/>
</dbReference>
<dbReference type="PANTHER" id="PTHR36111">
    <property type="entry name" value="INNER MEMBRANE PROTEIN-RELATED"/>
    <property type="match status" value="1"/>
</dbReference>
<reference evidence="2 3" key="1">
    <citation type="submission" date="2021-01" db="EMBL/GenBank/DDBJ databases">
        <title>Genomic Encyclopedia of Type Strains, Phase IV (KMG-IV): sequencing the most valuable type-strain genomes for metagenomic binning, comparative biology and taxonomic classification.</title>
        <authorList>
            <person name="Goeker M."/>
        </authorList>
    </citation>
    <scope>NUCLEOTIDE SEQUENCE [LARGE SCALE GENOMIC DNA]</scope>
    <source>
        <strain evidence="2 3">DSM 100968</strain>
    </source>
</reference>
<keyword evidence="1" id="KW-0812">Transmembrane</keyword>
<dbReference type="Pfam" id="PF04474">
    <property type="entry name" value="DUF554"/>
    <property type="match status" value="1"/>
</dbReference>
<sequence length="238" mass="25304">MPVGVIVNVLSVLVGSLIGAFFGDKIPERLRVAMPMTFGAASMGMGIALIVKVETLPAVVLALVLGSAIGELIQLEKGIEWCANKVRRPIEKLFSSNNSMTPKFFLEQFVGIVVLFCASGTGIFGALNEGMTGNASILFSKSILDFFTAAIFATALGYMVMTIAVPQFAILLGLFLSAGFILPLVNNHLINDFSALGGIIMLVTGLRISGIKSFPVANMLPGLILVMPLSALWLRFFS</sequence>
<feature type="transmembrane region" description="Helical" evidence="1">
    <location>
        <begin position="216"/>
        <end position="236"/>
    </location>
</feature>
<keyword evidence="1" id="KW-0472">Membrane</keyword>
<feature type="transmembrane region" description="Helical" evidence="1">
    <location>
        <begin position="139"/>
        <end position="161"/>
    </location>
</feature>
<feature type="transmembrane region" description="Helical" evidence="1">
    <location>
        <begin position="104"/>
        <end position="127"/>
    </location>
</feature>
<accession>A0ABS2Q7C1</accession>
<dbReference type="Proteomes" id="UP000823201">
    <property type="component" value="Unassembled WGS sequence"/>
</dbReference>
<evidence type="ECO:0000256" key="1">
    <source>
        <dbReference type="SAM" id="Phobius"/>
    </source>
</evidence>
<feature type="transmembrane region" description="Helical" evidence="1">
    <location>
        <begin position="30"/>
        <end position="50"/>
    </location>
</feature>
<evidence type="ECO:0000313" key="3">
    <source>
        <dbReference type="Proteomes" id="UP000823201"/>
    </source>
</evidence>
<dbReference type="RefSeq" id="WP_205005894.1">
    <property type="nucleotide sequence ID" value="NZ_CBCRXA010000025.1"/>
</dbReference>
<keyword evidence="1" id="KW-1133">Transmembrane helix</keyword>
<organism evidence="2 3">
    <name type="scientific">Sporolactobacillus spathodeae</name>
    <dbReference type="NCBI Taxonomy" id="1465502"/>
    <lineage>
        <taxon>Bacteria</taxon>
        <taxon>Bacillati</taxon>
        <taxon>Bacillota</taxon>
        <taxon>Bacilli</taxon>
        <taxon>Bacillales</taxon>
        <taxon>Sporolactobacillaceae</taxon>
        <taxon>Sporolactobacillus</taxon>
    </lineage>
</organism>
<evidence type="ECO:0000313" key="2">
    <source>
        <dbReference type="EMBL" id="MBM7657556.1"/>
    </source>
</evidence>
<protein>
    <submittedName>
        <fullName evidence="2">Membrane protein YqgA involved in biofilm formation</fullName>
    </submittedName>
</protein>
<gene>
    <name evidence="2" type="ORF">JOC27_001005</name>
</gene>
<feature type="transmembrane region" description="Helical" evidence="1">
    <location>
        <begin position="56"/>
        <end position="75"/>
    </location>
</feature>
<comment type="caution">
    <text evidence="2">The sequence shown here is derived from an EMBL/GenBank/DDBJ whole genome shotgun (WGS) entry which is preliminary data.</text>
</comment>
<feature type="transmembrane region" description="Helical" evidence="1">
    <location>
        <begin position="191"/>
        <end position="209"/>
    </location>
</feature>
<dbReference type="InterPro" id="IPR007563">
    <property type="entry name" value="DUF554"/>
</dbReference>
<keyword evidence="3" id="KW-1185">Reference proteome</keyword>
<feature type="transmembrane region" description="Helical" evidence="1">
    <location>
        <begin position="6"/>
        <end position="23"/>
    </location>
</feature>